<proteinExistence type="inferred from homology"/>
<sequence>MMNKTNMEDLKAAEIIGAGKMTFISKLFSLFRPVKASTANVEPDQTLEISEQEILERKQENMKAILQAYRFTGISGKLTSRGVCVCISTAFEGNLLDSYFVDLVMEKPLWIHHHSVPVFIPLEEISAKYLQTNTQHFLFVLCEYLNAYSGRKYQADRLQVKGNIALSAPMTKVTGVPEEPFKIIRTRAISTNSDHRQAGLRSEKHCFQVLAAEQVVASERPSSEAELLRLCSQPGTEAAALFHLWQPFLLTVAMASLGGRGLVRTRALEGTFQYHDYEPYSLGKLEAH</sequence>
<dbReference type="EMBL" id="JAEMGP010000003">
    <property type="protein sequence ID" value="KAG5211275.1"/>
    <property type="molecule type" value="Genomic_DNA"/>
</dbReference>
<dbReference type="InterPro" id="IPR018464">
    <property type="entry name" value="CENP-O"/>
</dbReference>
<evidence type="ECO:0000256" key="2">
    <source>
        <dbReference type="ARBA" id="ARBA00004584"/>
    </source>
</evidence>
<organism evidence="8 9">
    <name type="scientific">Ovis aries</name>
    <name type="common">Sheep</name>
    <dbReference type="NCBI Taxonomy" id="9940"/>
    <lineage>
        <taxon>Eukaryota</taxon>
        <taxon>Metazoa</taxon>
        <taxon>Chordata</taxon>
        <taxon>Craniata</taxon>
        <taxon>Vertebrata</taxon>
        <taxon>Euteleostomi</taxon>
        <taxon>Mammalia</taxon>
        <taxon>Eutheria</taxon>
        <taxon>Laurasiatheria</taxon>
        <taxon>Artiodactyla</taxon>
        <taxon>Ruminantia</taxon>
        <taxon>Pecora</taxon>
        <taxon>Bovidae</taxon>
        <taxon>Caprinae</taxon>
        <taxon>Ovis</taxon>
    </lineage>
</organism>
<reference evidence="8 9" key="1">
    <citation type="submission" date="2020-12" db="EMBL/GenBank/DDBJ databases">
        <title>De novo assembly of Tibetan sheep genome.</title>
        <authorList>
            <person name="Li X."/>
        </authorList>
    </citation>
    <scope>NUCLEOTIDE SEQUENCE [LARGE SCALE GENOMIC DNA]</scope>
    <source>
        <tissue evidence="8">Heart</tissue>
    </source>
</reference>
<evidence type="ECO:0000256" key="4">
    <source>
        <dbReference type="ARBA" id="ARBA00016395"/>
    </source>
</evidence>
<evidence type="ECO:0000256" key="7">
    <source>
        <dbReference type="ARBA" id="ARBA00023328"/>
    </source>
</evidence>
<evidence type="ECO:0000256" key="3">
    <source>
        <dbReference type="ARBA" id="ARBA00007321"/>
    </source>
</evidence>
<keyword evidence="7" id="KW-0137">Centromere</keyword>
<accession>A0A836AIW9</accession>
<evidence type="ECO:0000256" key="5">
    <source>
        <dbReference type="ARBA" id="ARBA00022454"/>
    </source>
</evidence>
<comment type="subcellular location">
    <subcellularLocation>
        <location evidence="2">Chromosome</location>
        <location evidence="2">Centromere</location>
    </subcellularLocation>
    <subcellularLocation>
        <location evidence="1">Nucleus</location>
    </subcellularLocation>
</comment>
<comment type="caution">
    <text evidence="8">The sequence shown here is derived from an EMBL/GenBank/DDBJ whole genome shotgun (WGS) entry which is preliminary data.</text>
</comment>
<dbReference type="PANTHER" id="PTHR14582">
    <property type="entry name" value="INNER KINETOCHORE SUBUNIT MAL2"/>
    <property type="match status" value="1"/>
</dbReference>
<evidence type="ECO:0000313" key="8">
    <source>
        <dbReference type="EMBL" id="KAG5211275.1"/>
    </source>
</evidence>
<dbReference type="GO" id="GO:0005634">
    <property type="term" value="C:nucleus"/>
    <property type="evidence" value="ECO:0007669"/>
    <property type="project" value="UniProtKB-SubCell"/>
</dbReference>
<name>A0A836AIW9_SHEEP</name>
<evidence type="ECO:0000256" key="1">
    <source>
        <dbReference type="ARBA" id="ARBA00004123"/>
    </source>
</evidence>
<keyword evidence="6" id="KW-0539">Nucleus</keyword>
<dbReference type="Proteomes" id="UP000664991">
    <property type="component" value="Unassembled WGS sequence"/>
</dbReference>
<evidence type="ECO:0000313" key="9">
    <source>
        <dbReference type="Proteomes" id="UP000664991"/>
    </source>
</evidence>
<keyword evidence="5" id="KW-0158">Chromosome</keyword>
<dbReference type="PANTHER" id="PTHR14582:SF1">
    <property type="entry name" value="CENTROMERE PROTEIN O"/>
    <property type="match status" value="1"/>
</dbReference>
<protein>
    <recommendedName>
        <fullName evidence="4">Centromere protein O</fullName>
    </recommendedName>
</protein>
<comment type="similarity">
    <text evidence="3">Belongs to the CENP-O/MCM21 family.</text>
</comment>
<gene>
    <name evidence="8" type="ORF">JEQ12_013704</name>
</gene>
<dbReference type="AlphaFoldDB" id="A0A836AIW9"/>
<dbReference type="GO" id="GO:0031511">
    <property type="term" value="C:Mis6-Sim4 complex"/>
    <property type="evidence" value="ECO:0007669"/>
    <property type="project" value="TreeGrafter"/>
</dbReference>
<dbReference type="Pfam" id="PF09496">
    <property type="entry name" value="CENP-O"/>
    <property type="match status" value="1"/>
</dbReference>
<dbReference type="CDD" id="cd23835">
    <property type="entry name" value="DRWD-N_CENP-O"/>
    <property type="match status" value="1"/>
</dbReference>
<evidence type="ECO:0000256" key="6">
    <source>
        <dbReference type="ARBA" id="ARBA00023242"/>
    </source>
</evidence>